<reference evidence="1 2" key="1">
    <citation type="submission" date="2023-05" db="EMBL/GenBank/DDBJ databases">
        <title>B98-5 Cell Line De Novo Hybrid Assembly: An Optical Mapping Approach.</title>
        <authorList>
            <person name="Kananen K."/>
            <person name="Auerbach J.A."/>
            <person name="Kautto E."/>
            <person name="Blachly J.S."/>
        </authorList>
    </citation>
    <scope>NUCLEOTIDE SEQUENCE [LARGE SCALE GENOMIC DNA]</scope>
    <source>
        <strain evidence="1">B95-8</strain>
        <tissue evidence="1">Cell line</tissue>
    </source>
</reference>
<evidence type="ECO:0000313" key="1">
    <source>
        <dbReference type="EMBL" id="KAK2120961.1"/>
    </source>
</evidence>
<organism evidence="1 2">
    <name type="scientific">Saguinus oedipus</name>
    <name type="common">Cotton-top tamarin</name>
    <name type="synonym">Oedipomidas oedipus</name>
    <dbReference type="NCBI Taxonomy" id="9490"/>
    <lineage>
        <taxon>Eukaryota</taxon>
        <taxon>Metazoa</taxon>
        <taxon>Chordata</taxon>
        <taxon>Craniata</taxon>
        <taxon>Vertebrata</taxon>
        <taxon>Euteleostomi</taxon>
        <taxon>Mammalia</taxon>
        <taxon>Eutheria</taxon>
        <taxon>Euarchontoglires</taxon>
        <taxon>Primates</taxon>
        <taxon>Haplorrhini</taxon>
        <taxon>Platyrrhini</taxon>
        <taxon>Cebidae</taxon>
        <taxon>Callitrichinae</taxon>
        <taxon>Saguinus</taxon>
    </lineage>
</organism>
<dbReference type="Proteomes" id="UP001266305">
    <property type="component" value="Unassembled WGS sequence"/>
</dbReference>
<gene>
    <name evidence="1" type="ORF">P7K49_002347</name>
</gene>
<proteinExistence type="predicted"/>
<protein>
    <submittedName>
        <fullName evidence="1">Uncharacterized protein</fullName>
    </submittedName>
</protein>
<sequence>MEQAPGMRYQPPGEQAGGCEVRLCQRRHEFHQKTVPEKKAAVTLSAGDSPRHQEFILCLLDLPVVDHGAKLPTMEANPVNQDSEPNRLYKKQISGDRVSKYKEEPLLSSREGISQSDCWEQAVKSQARVCVLSSLDSQLSPQQGPWLKGGCVAERSHLKLRPVRYRFGL</sequence>
<name>A0ABQ9WH30_SAGOE</name>
<dbReference type="EMBL" id="JASSZA010000001">
    <property type="protein sequence ID" value="KAK2120961.1"/>
    <property type="molecule type" value="Genomic_DNA"/>
</dbReference>
<keyword evidence="2" id="KW-1185">Reference proteome</keyword>
<comment type="caution">
    <text evidence="1">The sequence shown here is derived from an EMBL/GenBank/DDBJ whole genome shotgun (WGS) entry which is preliminary data.</text>
</comment>
<accession>A0ABQ9WH30</accession>
<evidence type="ECO:0000313" key="2">
    <source>
        <dbReference type="Proteomes" id="UP001266305"/>
    </source>
</evidence>